<sequence length="139" mass="16564">MQNIYQAIIYESPTDDLLLKLMLVDKEFYSLARDAFWDEMCEREAYMRRLALHERKEDLEHFLNKGYLSRMSTPEKEGAYDNICCCVLRHKKISKDMIEYLLSSDIYLTSFCHRCDDRKGYGVIENTTFLLNYIRSSKS</sequence>
<reference evidence="1" key="1">
    <citation type="submission" date="2017-08" db="EMBL/GenBank/DDBJ databases">
        <authorList>
            <person name="de Groot N.N."/>
        </authorList>
    </citation>
    <scope>NUCLEOTIDE SEQUENCE</scope>
</reference>
<gene>
    <name evidence="1" type="ORF">BQ9231_00407</name>
</gene>
<proteinExistence type="predicted"/>
<evidence type="ECO:0000313" key="2">
    <source>
        <dbReference type="Proteomes" id="UP000274850"/>
    </source>
</evidence>
<name>A0A285Q2N6_9VIRU</name>
<evidence type="ECO:0000313" key="1">
    <source>
        <dbReference type="EMBL" id="SOB74290.1"/>
    </source>
</evidence>
<dbReference type="Proteomes" id="UP000274850">
    <property type="component" value="Segment"/>
</dbReference>
<keyword evidence="2" id="KW-1185">Reference proteome</keyword>
<dbReference type="EMBL" id="LT907979">
    <property type="protein sequence ID" value="SOB74290.1"/>
    <property type="molecule type" value="Genomic_DNA"/>
</dbReference>
<protein>
    <submittedName>
        <fullName evidence="1">Uncharacterized protein</fullName>
    </submittedName>
</protein>
<organism evidence="1">
    <name type="scientific">Cedratvirus lausannensis</name>
    <dbReference type="NCBI Taxonomy" id="2023205"/>
    <lineage>
        <taxon>Viruses</taxon>
        <taxon>Pithoviruses</taxon>
        <taxon>Orthocedratvirinae</taxon>
        <taxon>Alphacedratvirus</taxon>
        <taxon>Alphacedratvirus francolausannense</taxon>
    </lineage>
</organism>
<accession>A0A285Q2N6</accession>